<dbReference type="AlphaFoldDB" id="A0A4V6QIF4"/>
<dbReference type="OrthoDB" id="9803968at2"/>
<feature type="domain" description="AMP-dependent synthetase/ligase" evidence="3">
    <location>
        <begin position="31"/>
        <end position="391"/>
    </location>
</feature>
<accession>A0A4V6QIF4</accession>
<dbReference type="GO" id="GO:0016405">
    <property type="term" value="F:CoA-ligase activity"/>
    <property type="evidence" value="ECO:0007669"/>
    <property type="project" value="TreeGrafter"/>
</dbReference>
<dbReference type="EMBL" id="SOHJ01000003">
    <property type="protein sequence ID" value="TFD62184.1"/>
    <property type="molecule type" value="Genomic_DNA"/>
</dbReference>
<comment type="caution">
    <text evidence="5">The sequence shown here is derived from an EMBL/GenBank/DDBJ whole genome shotgun (WGS) entry which is preliminary data.</text>
</comment>
<dbReference type="PANTHER" id="PTHR24096:SF267">
    <property type="entry name" value="MALONATE--COA LIGASE ACSF3, MITOCHONDRIAL"/>
    <property type="match status" value="1"/>
</dbReference>
<dbReference type="InterPro" id="IPR042099">
    <property type="entry name" value="ANL_N_sf"/>
</dbReference>
<dbReference type="Gene3D" id="3.40.50.12780">
    <property type="entry name" value="N-terminal domain of ligase-like"/>
    <property type="match status" value="1"/>
</dbReference>
<evidence type="ECO:0000313" key="6">
    <source>
        <dbReference type="Proteomes" id="UP000298170"/>
    </source>
</evidence>
<dbReference type="Pfam" id="PF13193">
    <property type="entry name" value="AMP-binding_C"/>
    <property type="match status" value="1"/>
</dbReference>
<reference evidence="5 6" key="1">
    <citation type="submission" date="2019-03" db="EMBL/GenBank/DDBJ databases">
        <title>Genomics of glacier-inhabiting Cryobacterium strains.</title>
        <authorList>
            <person name="Liu Q."/>
            <person name="Xin Y.-H."/>
        </authorList>
    </citation>
    <scope>NUCLEOTIDE SEQUENCE [LARGE SCALE GENOMIC DNA]</scope>
    <source>
        <strain evidence="5 6">Sr39</strain>
    </source>
</reference>
<evidence type="ECO:0000256" key="2">
    <source>
        <dbReference type="ARBA" id="ARBA00022598"/>
    </source>
</evidence>
<dbReference type="PANTHER" id="PTHR24096">
    <property type="entry name" value="LONG-CHAIN-FATTY-ACID--COA LIGASE"/>
    <property type="match status" value="1"/>
</dbReference>
<dbReference type="NCBIfam" id="NF004837">
    <property type="entry name" value="PRK06187.1"/>
    <property type="match status" value="1"/>
</dbReference>
<sequence>MWQATASACRKVTEETRSVNSTLSSLLSSLAREHGGAPALTLGERTITFSELDSTASLVADALTAAQIQPGDRVAILDKNSIEYFEVLFGAGRAGAVVVGVNYRLCAQEIRTLILDSRPRVLFVSPDLEHLSAELGADLLEGLTIVRLGPDFEIWCQAAAQTAGAWRPDATVAEDDVVLQMYSSGTTGLPKGVMLTHRNLSFTPRMGREFYGMHQETVNLLTSPLFHIGGAGYALTTLGQGGHTILVRDFVASAVLEDIQRHRVTNMFLVPATIDMLIAESKNREYDLSSIALIAYGGAPITIQQLLAAFAAFDCDFMAVYGMTEAAGTVTCLPPSDHELNGERSHLLGSIGKSLPWHEIRIIDPATGLEARSGLVGEVCIRSEQNMAGYWNQPEMTKEALDADGWLHTGDAGYCDGEGYIFLKDRIKDMIISGGENIYSIEVENVLMQHPDVREVAVIGIPHEKWGETVRAMVVPVAGRVVTEVEIVEFCRSSLARYKCPTTVQFIDALPRNASGKLLKRVLRENALEPENPQIVPNLASSSSAVRS</sequence>
<protein>
    <submittedName>
        <fullName evidence="5">Long-chain-fatty-acid--CoA ligase</fullName>
    </submittedName>
</protein>
<dbReference type="InterPro" id="IPR025110">
    <property type="entry name" value="AMP-bd_C"/>
</dbReference>
<gene>
    <name evidence="5" type="ORF">E3T39_04090</name>
</gene>
<keyword evidence="6" id="KW-1185">Reference proteome</keyword>
<dbReference type="Pfam" id="PF00501">
    <property type="entry name" value="AMP-binding"/>
    <property type="match status" value="1"/>
</dbReference>
<organism evidence="5 6">
    <name type="scientific">Cryobacterium suzukii</name>
    <dbReference type="NCBI Taxonomy" id="1259198"/>
    <lineage>
        <taxon>Bacteria</taxon>
        <taxon>Bacillati</taxon>
        <taxon>Actinomycetota</taxon>
        <taxon>Actinomycetes</taxon>
        <taxon>Micrococcales</taxon>
        <taxon>Microbacteriaceae</taxon>
        <taxon>Cryobacterium</taxon>
    </lineage>
</organism>
<dbReference type="CDD" id="cd17631">
    <property type="entry name" value="FACL_FadD13-like"/>
    <property type="match status" value="1"/>
</dbReference>
<proteinExistence type="inferred from homology"/>
<feature type="domain" description="AMP-binding enzyme C-terminal" evidence="4">
    <location>
        <begin position="442"/>
        <end position="517"/>
    </location>
</feature>
<dbReference type="Gene3D" id="3.30.300.30">
    <property type="match status" value="1"/>
</dbReference>
<evidence type="ECO:0000259" key="3">
    <source>
        <dbReference type="Pfam" id="PF00501"/>
    </source>
</evidence>
<dbReference type="InterPro" id="IPR000873">
    <property type="entry name" value="AMP-dep_synth/lig_dom"/>
</dbReference>
<dbReference type="InterPro" id="IPR045851">
    <property type="entry name" value="AMP-bd_C_sf"/>
</dbReference>
<evidence type="ECO:0000256" key="1">
    <source>
        <dbReference type="ARBA" id="ARBA00006432"/>
    </source>
</evidence>
<keyword evidence="2 5" id="KW-0436">Ligase</keyword>
<name>A0A4V6QIF4_9MICO</name>
<comment type="similarity">
    <text evidence="1">Belongs to the ATP-dependent AMP-binding enzyme family.</text>
</comment>
<dbReference type="SUPFAM" id="SSF56801">
    <property type="entry name" value="Acetyl-CoA synthetase-like"/>
    <property type="match status" value="1"/>
</dbReference>
<dbReference type="FunFam" id="3.30.300.30:FF:000008">
    <property type="entry name" value="2,3-dihydroxybenzoate-AMP ligase"/>
    <property type="match status" value="1"/>
</dbReference>
<evidence type="ECO:0000313" key="5">
    <source>
        <dbReference type="EMBL" id="TFD62184.1"/>
    </source>
</evidence>
<evidence type="ECO:0000259" key="4">
    <source>
        <dbReference type="Pfam" id="PF13193"/>
    </source>
</evidence>
<dbReference type="Proteomes" id="UP000298170">
    <property type="component" value="Unassembled WGS sequence"/>
</dbReference>